<dbReference type="KEGG" id="cmd:B841_08575"/>
<protein>
    <submittedName>
        <fullName evidence="1">Uncharacterized protein</fullName>
    </submittedName>
</protein>
<dbReference type="EMBL" id="CP003924">
    <property type="protein sequence ID" value="AGS35188.1"/>
    <property type="molecule type" value="Genomic_DNA"/>
</dbReference>
<dbReference type="eggNOG" id="ENOG5031XHJ">
    <property type="taxonomic scope" value="Bacteria"/>
</dbReference>
<sequence length="181" mass="19655">MIATLTAPPRPADPPLPVLLPAVRRREHLNRPGRTAAIALSGTLTAVVEVDGHAQSEDALARRGLRIRQAWDESAHQLIAAAQTLHGTRFWTRPVQGGGLQIRTDAAPASAWLAHPHPFRLLNEHLSALLATPQPVYLLPDSHTLLAFPDLPSPPASSAGRESWLSPRPLVWQRGFPAESH</sequence>
<gene>
    <name evidence="1" type="ORF">B841_08575</name>
</gene>
<proteinExistence type="predicted"/>
<accession>S5TKF5</accession>
<dbReference type="RefSeq" id="WP_020935121.1">
    <property type="nucleotide sequence ID" value="NC_021915.1"/>
</dbReference>
<dbReference type="Proteomes" id="UP000015388">
    <property type="component" value="Chromosome"/>
</dbReference>
<keyword evidence="2" id="KW-1185">Reference proteome</keyword>
<reference evidence="1 2" key="1">
    <citation type="submission" date="2012-11" db="EMBL/GenBank/DDBJ databases">
        <title>The complete genome sequence of Corynebacterium maris Coryn-1 (=DSM 45190).</title>
        <authorList>
            <person name="Schaffert L."/>
            <person name="Albersmeier A."/>
            <person name="Kalinowski J."/>
            <person name="Ruckert C."/>
        </authorList>
    </citation>
    <scope>NUCLEOTIDE SEQUENCE [LARGE SCALE GENOMIC DNA]</scope>
    <source>
        <strain evidence="2">Coryn-1</strain>
    </source>
</reference>
<name>S5TKF5_9CORY</name>
<dbReference type="OrthoDB" id="4408123at2"/>
<evidence type="ECO:0000313" key="2">
    <source>
        <dbReference type="Proteomes" id="UP000015388"/>
    </source>
</evidence>
<evidence type="ECO:0000313" key="1">
    <source>
        <dbReference type="EMBL" id="AGS35188.1"/>
    </source>
</evidence>
<dbReference type="PATRIC" id="fig|1224163.3.peg.1723"/>
<organism evidence="1 2">
    <name type="scientific">Corynebacterium maris DSM 45190</name>
    <dbReference type="NCBI Taxonomy" id="1224163"/>
    <lineage>
        <taxon>Bacteria</taxon>
        <taxon>Bacillati</taxon>
        <taxon>Actinomycetota</taxon>
        <taxon>Actinomycetes</taxon>
        <taxon>Mycobacteriales</taxon>
        <taxon>Corynebacteriaceae</taxon>
        <taxon>Corynebacterium</taxon>
    </lineage>
</organism>
<dbReference type="HOGENOM" id="CLU_103273_0_0_11"/>
<dbReference type="STRING" id="1224163.B841_08575"/>
<dbReference type="AlphaFoldDB" id="S5TKF5"/>